<protein>
    <submittedName>
        <fullName evidence="2">Uncharacterized protein</fullName>
    </submittedName>
</protein>
<reference evidence="3" key="1">
    <citation type="journal article" date="2013" name="Science">
        <title>The Amborella genome and the evolution of flowering plants.</title>
        <authorList>
            <consortium name="Amborella Genome Project"/>
        </authorList>
    </citation>
    <scope>NUCLEOTIDE SEQUENCE [LARGE SCALE GENOMIC DNA]</scope>
</reference>
<dbReference type="AlphaFoldDB" id="W1NQU9"/>
<dbReference type="HOGENOM" id="CLU_2281265_0_0_1"/>
<dbReference type="EMBL" id="KI396540">
    <property type="protein sequence ID" value="ERM97199.1"/>
    <property type="molecule type" value="Genomic_DNA"/>
</dbReference>
<evidence type="ECO:0000313" key="3">
    <source>
        <dbReference type="Proteomes" id="UP000017836"/>
    </source>
</evidence>
<keyword evidence="3" id="KW-1185">Reference proteome</keyword>
<gene>
    <name evidence="2" type="ORF">AMTR_s00119p00046370</name>
</gene>
<proteinExistence type="predicted"/>
<accession>W1NQU9</accession>
<evidence type="ECO:0000256" key="1">
    <source>
        <dbReference type="SAM" id="MobiDB-lite"/>
    </source>
</evidence>
<organism evidence="2 3">
    <name type="scientific">Amborella trichopoda</name>
    <dbReference type="NCBI Taxonomy" id="13333"/>
    <lineage>
        <taxon>Eukaryota</taxon>
        <taxon>Viridiplantae</taxon>
        <taxon>Streptophyta</taxon>
        <taxon>Embryophyta</taxon>
        <taxon>Tracheophyta</taxon>
        <taxon>Spermatophyta</taxon>
        <taxon>Magnoliopsida</taxon>
        <taxon>Amborellales</taxon>
        <taxon>Amborellaceae</taxon>
        <taxon>Amborella</taxon>
    </lineage>
</organism>
<feature type="region of interest" description="Disordered" evidence="1">
    <location>
        <begin position="1"/>
        <end position="28"/>
    </location>
</feature>
<evidence type="ECO:0000313" key="2">
    <source>
        <dbReference type="EMBL" id="ERM97199.1"/>
    </source>
</evidence>
<dbReference type="Proteomes" id="UP000017836">
    <property type="component" value="Unassembled WGS sequence"/>
</dbReference>
<dbReference type="Gramene" id="ERM97199">
    <property type="protein sequence ID" value="ERM97199"/>
    <property type="gene ID" value="AMTR_s00119p00046370"/>
</dbReference>
<sequence length="102" mass="11356">MESCRSPSLHRRTAKETEPKVSDQVSNLPNRMKIEREAIIARSKHQCAKPCELVAVCRTAGKSHRPAGLRVVFAGPLHDIVRPRDGLAESLHNTILAVPDWL</sequence>
<name>W1NQU9_AMBTC</name>